<keyword evidence="2" id="KW-1185">Reference proteome</keyword>
<dbReference type="EMBL" id="JAUIRO010000002">
    <property type="protein sequence ID" value="KAK0727510.1"/>
    <property type="molecule type" value="Genomic_DNA"/>
</dbReference>
<reference evidence="1" key="1">
    <citation type="submission" date="2023-06" db="EMBL/GenBank/DDBJ databases">
        <title>Genome-scale phylogeny and comparative genomics of the fungal order Sordariales.</title>
        <authorList>
            <consortium name="Lawrence Berkeley National Laboratory"/>
            <person name="Hensen N."/>
            <person name="Bonometti L."/>
            <person name="Westerberg I."/>
            <person name="Brannstrom I.O."/>
            <person name="Guillou S."/>
            <person name="Cros-Aarteil S."/>
            <person name="Calhoun S."/>
            <person name="Haridas S."/>
            <person name="Kuo A."/>
            <person name="Mondo S."/>
            <person name="Pangilinan J."/>
            <person name="Riley R."/>
            <person name="LaButti K."/>
            <person name="Andreopoulos B."/>
            <person name="Lipzen A."/>
            <person name="Chen C."/>
            <person name="Yanf M."/>
            <person name="Daum C."/>
            <person name="Ng V."/>
            <person name="Clum A."/>
            <person name="Steindorff A."/>
            <person name="Ohm R."/>
            <person name="Martin F."/>
            <person name="Silar P."/>
            <person name="Natvig D."/>
            <person name="Lalanne C."/>
            <person name="Gautier V."/>
            <person name="Ament-velasquez S.L."/>
            <person name="Kruys A."/>
            <person name="Hutchinson M.I."/>
            <person name="Powell A.J."/>
            <person name="Barry K."/>
            <person name="Miller A.N."/>
            <person name="Grigoriev I.V."/>
            <person name="Debuchy R."/>
            <person name="Gladieux P."/>
            <person name="Thoren M.H."/>
            <person name="Johannesson H."/>
        </authorList>
    </citation>
    <scope>NUCLEOTIDE SEQUENCE</scope>
    <source>
        <strain evidence="1">SMH2392-1A</strain>
    </source>
</reference>
<dbReference type="AlphaFoldDB" id="A0AA40B4F2"/>
<gene>
    <name evidence="1" type="ORF">B0T26DRAFT_138505</name>
</gene>
<dbReference type="RefSeq" id="XP_060300365.1">
    <property type="nucleotide sequence ID" value="XM_060433387.1"/>
</dbReference>
<protein>
    <submittedName>
        <fullName evidence="1">Uncharacterized protein</fullName>
    </submittedName>
</protein>
<comment type="caution">
    <text evidence="1">The sequence shown here is derived from an EMBL/GenBank/DDBJ whole genome shotgun (WGS) entry which is preliminary data.</text>
</comment>
<evidence type="ECO:0000313" key="1">
    <source>
        <dbReference type="EMBL" id="KAK0727510.1"/>
    </source>
</evidence>
<proteinExistence type="predicted"/>
<name>A0AA40B4F2_9PEZI</name>
<accession>A0AA40B4F2</accession>
<dbReference type="Proteomes" id="UP001172101">
    <property type="component" value="Unassembled WGS sequence"/>
</dbReference>
<sequence length="97" mass="10686">MSVHYVSVTNCNGVALAITKKRTVIELLKSGAAIAIQKWSLLKNNKRVPVSGCILLQRFPPHTELLDLQPLTVAGLEAKDLEFCQRMTSHAWVCRGG</sequence>
<evidence type="ECO:0000313" key="2">
    <source>
        <dbReference type="Proteomes" id="UP001172101"/>
    </source>
</evidence>
<dbReference type="GeneID" id="85316658"/>
<organism evidence="1 2">
    <name type="scientific">Lasiosphaeria miniovina</name>
    <dbReference type="NCBI Taxonomy" id="1954250"/>
    <lineage>
        <taxon>Eukaryota</taxon>
        <taxon>Fungi</taxon>
        <taxon>Dikarya</taxon>
        <taxon>Ascomycota</taxon>
        <taxon>Pezizomycotina</taxon>
        <taxon>Sordariomycetes</taxon>
        <taxon>Sordariomycetidae</taxon>
        <taxon>Sordariales</taxon>
        <taxon>Lasiosphaeriaceae</taxon>
        <taxon>Lasiosphaeria</taxon>
    </lineage>
</organism>